<dbReference type="InterPro" id="IPR016024">
    <property type="entry name" value="ARM-type_fold"/>
</dbReference>
<reference evidence="11" key="2">
    <citation type="submission" date="2025-09" db="UniProtKB">
        <authorList>
            <consortium name="Ensembl"/>
        </authorList>
    </citation>
    <scope>IDENTIFICATION</scope>
</reference>
<dbReference type="SMART" id="SM00515">
    <property type="entry name" value="eIF5C"/>
    <property type="match status" value="1"/>
</dbReference>
<feature type="region of interest" description="Disordered" evidence="8">
    <location>
        <begin position="249"/>
        <end position="305"/>
    </location>
</feature>
<dbReference type="InterPro" id="IPR003890">
    <property type="entry name" value="MIF4G-like_typ-3"/>
</dbReference>
<sequence>MNTAPQPLSGPPSNPLPAPSPGLSQPSFAPAPPRVVFGTPPPQMNPTAQPRQPYYPSRPTLPANSGRVPPSSAPRPIPPPHGARPPHVFQTGPSQMMMIPQQPISFPNSQGTAYYISGQVSFVVLRESEAFVLFMVPAGAYYPTQPQFTPPVAPATVILNPAPQQQQAPPPPPPQAPPRRERKQIRIRDPNQGGRDITEEIMSGGRSGSTPTSPQVMNTHLNTSTLTSVQMTCCHFLSCCLVLKPTPPEPEATPPVKAEPESAPPPAEELEETWEEKEDKLDAENIKPESPTLSSPTEQKYQYKEEQWKPLNPEEKKKYDREFLLGFRFINASMHKPEGLPQISDVVLDKANKAPLRQLDLSRLPGMNCGPDFTPSFANLGRPSAGGRGPVSYNGQGQRGKEPRKIIASVSLTEDVQLNKAEKAWKPMGKRSGRADEDEPEFLKTQELFKRVRSVLNKLTPQMFQPLMKQVTELTIDTEERLKGVIDLIFEKAISEPNFSVAYANMCRCLMGLKVPTSDNPGVTVNFRKLLLNRCQKEFEKDKDDDETFEKKQKELDAATVEEEKQRLKEDLEDTKDKARRRSLGNIKFIGELFKLKMLTETIMHDCIVKLLKNHDLESLECLCRLLSTIGKDLDFEKAKQECAILLCILLQYYLYKSVCECLCLCECERVRVCEEISKKGSAGGGGGGVGPRGGPHTAGSRGNQAPDDGWNMVPISTKNRPIDPTRLSKITKPGALDFSSQLLAPGGKGSWGSWGKGSSGGSGAKPGDSSECVTITSFCHCNIIEHYLFLFLCHADGTKHTLMIFLTGFVVCVFNFLAVKRETVPTPPPASSKPALTEDELEKKSTAIIEEYLHINDMKEALQCVCELRCSSLLSVFVRTGIESTLERSTIAREHMGLLFHQLVKTQTMSTQQYYKGLLEVLEVAEDMAIDIPHIWLYLAELISPMLHEGGIPMGPLFREVSKPLVPLGKAGVLLVEILKLLCKAMSHKKVGAMWRDAALSWKDFLPEDEDANKFVTEEVLEFTLGGECVRKSSKVTLSPEDISRELERLLQEKADNQRIFDWVEANLDEQQTASNTFVRPLMTAVCQSAIICENPYKVDTKEMTQRAKLLQRYIKDEQKELQALYALQSLMMQMEQPPNLLRMFFDVLYDEDVIKEDGFYRWESSKDPAEQQGKGVALKSVTAFFTWLREAEDESDNS</sequence>
<keyword evidence="6" id="KW-0648">Protein biosynthesis</keyword>
<dbReference type="InterPro" id="IPR049485">
    <property type="entry name" value="eIF4G1-like_eIF4E-bd"/>
</dbReference>
<dbReference type="SMART" id="SM00543">
    <property type="entry name" value="MIF4G"/>
    <property type="match status" value="1"/>
</dbReference>
<dbReference type="Pfam" id="PF02854">
    <property type="entry name" value="MIF4G"/>
    <property type="match status" value="1"/>
</dbReference>
<dbReference type="SMART" id="SM00544">
    <property type="entry name" value="MA3"/>
    <property type="match status" value="1"/>
</dbReference>
<feature type="compositionally biased region" description="Pro residues" evidence="8">
    <location>
        <begin position="71"/>
        <end position="83"/>
    </location>
</feature>
<reference evidence="11" key="1">
    <citation type="submission" date="2025-08" db="UniProtKB">
        <authorList>
            <consortium name="Ensembl"/>
        </authorList>
    </citation>
    <scope>IDENTIFICATION</scope>
</reference>
<proteinExistence type="inferred from homology"/>
<evidence type="ECO:0000313" key="12">
    <source>
        <dbReference type="Proteomes" id="UP000472262"/>
    </source>
</evidence>
<feature type="region of interest" description="Disordered" evidence="8">
    <location>
        <begin position="1"/>
        <end position="93"/>
    </location>
</feature>
<dbReference type="InterPro" id="IPR003891">
    <property type="entry name" value="Initiation_fac_eIF4g_MI"/>
</dbReference>
<dbReference type="Pfam" id="PF21140">
    <property type="entry name" value="eIF4G1-like_eIF4E-bd"/>
    <property type="match status" value="1"/>
</dbReference>
<feature type="compositionally biased region" description="Gly residues" evidence="8">
    <location>
        <begin position="682"/>
        <end position="694"/>
    </location>
</feature>
<evidence type="ECO:0000256" key="7">
    <source>
        <dbReference type="SAM" id="Coils"/>
    </source>
</evidence>
<feature type="domain" description="W2" evidence="9">
    <location>
        <begin position="1034"/>
        <end position="1200"/>
    </location>
</feature>
<organism evidence="11 12">
    <name type="scientific">Sinocyclocheilus grahami</name>
    <name type="common">Dianchi golden-line fish</name>
    <name type="synonym">Barbus grahami</name>
    <dbReference type="NCBI Taxonomy" id="75366"/>
    <lineage>
        <taxon>Eukaryota</taxon>
        <taxon>Metazoa</taxon>
        <taxon>Chordata</taxon>
        <taxon>Craniata</taxon>
        <taxon>Vertebrata</taxon>
        <taxon>Euteleostomi</taxon>
        <taxon>Actinopterygii</taxon>
        <taxon>Neopterygii</taxon>
        <taxon>Teleostei</taxon>
        <taxon>Ostariophysi</taxon>
        <taxon>Cypriniformes</taxon>
        <taxon>Cyprinidae</taxon>
        <taxon>Cyprininae</taxon>
        <taxon>Sinocyclocheilus</taxon>
    </lineage>
</organism>
<evidence type="ECO:0000256" key="3">
    <source>
        <dbReference type="ARBA" id="ARBA00022553"/>
    </source>
</evidence>
<feature type="compositionally biased region" description="Pro residues" evidence="8">
    <location>
        <begin position="168"/>
        <end position="177"/>
    </location>
</feature>
<dbReference type="FunFam" id="1.25.40.180:FF:000003">
    <property type="entry name" value="Putative eukaryotic translation initiation factor 4 gamma 1"/>
    <property type="match status" value="1"/>
</dbReference>
<dbReference type="GO" id="GO:0003743">
    <property type="term" value="F:translation initiation factor activity"/>
    <property type="evidence" value="ECO:0007669"/>
    <property type="project" value="UniProtKB-KW"/>
</dbReference>
<dbReference type="GO" id="GO:0003729">
    <property type="term" value="F:mRNA binding"/>
    <property type="evidence" value="ECO:0007669"/>
    <property type="project" value="TreeGrafter"/>
</dbReference>
<dbReference type="FunFam" id="1.25.40.180:FF:000001">
    <property type="entry name" value="Eukaryotic translation initiation factor 4 gamma, 3, putative"/>
    <property type="match status" value="1"/>
</dbReference>
<keyword evidence="4" id="KW-0810">Translation regulation</keyword>
<gene>
    <name evidence="11" type="primary">LOC107570261</name>
</gene>
<feature type="compositionally biased region" description="Pro residues" evidence="8">
    <location>
        <begin position="29"/>
        <end position="44"/>
    </location>
</feature>
<feature type="domain" description="MI" evidence="10">
    <location>
        <begin position="841"/>
        <end position="963"/>
    </location>
</feature>
<evidence type="ECO:0000256" key="1">
    <source>
        <dbReference type="ARBA" id="ARBA00005775"/>
    </source>
</evidence>
<dbReference type="PANTHER" id="PTHR23253:SF10">
    <property type="entry name" value="EUKARYOTIC TRANSLATION INITIATION FACTOR 4 GAMMA 1"/>
    <property type="match status" value="1"/>
</dbReference>
<dbReference type="PROSITE" id="PS51363">
    <property type="entry name" value="W2"/>
    <property type="match status" value="1"/>
</dbReference>
<dbReference type="SUPFAM" id="SSF48371">
    <property type="entry name" value="ARM repeat"/>
    <property type="match status" value="3"/>
</dbReference>
<feature type="region of interest" description="Disordered" evidence="8">
    <location>
        <begin position="162"/>
        <end position="219"/>
    </location>
</feature>
<evidence type="ECO:0000256" key="8">
    <source>
        <dbReference type="SAM" id="MobiDB-lite"/>
    </source>
</evidence>
<evidence type="ECO:0000259" key="10">
    <source>
        <dbReference type="PROSITE" id="PS51366"/>
    </source>
</evidence>
<feature type="compositionally biased region" description="Pro residues" evidence="8">
    <location>
        <begin position="8"/>
        <end position="20"/>
    </location>
</feature>
<keyword evidence="12" id="KW-1185">Reference proteome</keyword>
<evidence type="ECO:0000256" key="5">
    <source>
        <dbReference type="ARBA" id="ARBA00022884"/>
    </source>
</evidence>
<dbReference type="Ensembl" id="ENSSGRT00000044083.1">
    <property type="protein sequence ID" value="ENSSGRP00000041116.1"/>
    <property type="gene ID" value="ENSSGRG00000022139.1"/>
</dbReference>
<dbReference type="GO" id="GO:0016281">
    <property type="term" value="C:eukaryotic translation initiation factor 4F complex"/>
    <property type="evidence" value="ECO:0007669"/>
    <property type="project" value="TreeGrafter"/>
</dbReference>
<feature type="compositionally biased region" description="Polar residues" evidence="8">
    <location>
        <begin position="291"/>
        <end position="300"/>
    </location>
</feature>
<keyword evidence="3" id="KW-0597">Phosphoprotein</keyword>
<accession>A0A672MV41</accession>
<feature type="region of interest" description="Disordered" evidence="8">
    <location>
        <begin position="382"/>
        <end position="402"/>
    </location>
</feature>
<dbReference type="CDD" id="cd11559">
    <property type="entry name" value="W2_eIF4G1_like"/>
    <property type="match status" value="1"/>
</dbReference>
<evidence type="ECO:0000256" key="6">
    <source>
        <dbReference type="ARBA" id="ARBA00022917"/>
    </source>
</evidence>
<keyword evidence="7" id="KW-0175">Coiled coil</keyword>
<keyword evidence="2" id="KW-0396">Initiation factor</keyword>
<protein>
    <submittedName>
        <fullName evidence="11">Eukaryotic translation initiation factor 4 gamma 1-like</fullName>
    </submittedName>
</protein>
<feature type="compositionally biased region" description="Basic and acidic residues" evidence="8">
    <location>
        <begin position="277"/>
        <end position="287"/>
    </location>
</feature>
<comment type="similarity">
    <text evidence="1">Belongs to the eukaryotic initiation factor 4G family.</text>
</comment>
<dbReference type="Proteomes" id="UP000472262">
    <property type="component" value="Unassembled WGS sequence"/>
</dbReference>
<evidence type="ECO:0000259" key="9">
    <source>
        <dbReference type="PROSITE" id="PS51363"/>
    </source>
</evidence>
<dbReference type="SUPFAM" id="SSF81995">
    <property type="entry name" value="beta-sandwich domain of Sec23/24"/>
    <property type="match status" value="1"/>
</dbReference>
<dbReference type="GO" id="GO:0006417">
    <property type="term" value="P:regulation of translation"/>
    <property type="evidence" value="ECO:0007669"/>
    <property type="project" value="UniProtKB-KW"/>
</dbReference>
<dbReference type="FunFam" id="1.25.40.180:FF:000002">
    <property type="entry name" value="Eukaryotic translation initiation factor 4 gamma, 3, putative"/>
    <property type="match status" value="1"/>
</dbReference>
<dbReference type="PROSITE" id="PS51366">
    <property type="entry name" value="MI"/>
    <property type="match status" value="1"/>
</dbReference>
<feature type="region of interest" description="Disordered" evidence="8">
    <location>
        <begin position="748"/>
        <end position="768"/>
    </location>
</feature>
<feature type="coiled-coil region" evidence="7">
    <location>
        <begin position="551"/>
        <end position="582"/>
    </location>
</feature>
<dbReference type="Gene3D" id="1.25.40.180">
    <property type="match status" value="3"/>
</dbReference>
<feature type="region of interest" description="Disordered" evidence="8">
    <location>
        <begin position="679"/>
        <end position="716"/>
    </location>
</feature>
<evidence type="ECO:0000256" key="2">
    <source>
        <dbReference type="ARBA" id="ARBA00022540"/>
    </source>
</evidence>
<evidence type="ECO:0000256" key="4">
    <source>
        <dbReference type="ARBA" id="ARBA00022845"/>
    </source>
</evidence>
<dbReference type="PANTHER" id="PTHR23253">
    <property type="entry name" value="EUKARYOTIC TRANSLATION INITIATION FACTOR 4 GAMMA"/>
    <property type="match status" value="1"/>
</dbReference>
<dbReference type="Pfam" id="PF02847">
    <property type="entry name" value="MA3"/>
    <property type="match status" value="1"/>
</dbReference>
<name>A0A672MV41_SINGR</name>
<evidence type="ECO:0000313" key="11">
    <source>
        <dbReference type="Ensembl" id="ENSSGRP00000041116.1"/>
    </source>
</evidence>
<feature type="compositionally biased region" description="Gly residues" evidence="8">
    <location>
        <begin position="748"/>
        <end position="765"/>
    </location>
</feature>
<dbReference type="AlphaFoldDB" id="A0A672MV41"/>
<keyword evidence="5" id="KW-0694">RNA-binding</keyword>
<dbReference type="Pfam" id="PF02020">
    <property type="entry name" value="W2"/>
    <property type="match status" value="1"/>
</dbReference>
<dbReference type="InterPro" id="IPR003307">
    <property type="entry name" value="W2_domain"/>
</dbReference>